<dbReference type="GO" id="GO:0016887">
    <property type="term" value="F:ATP hydrolysis activity"/>
    <property type="evidence" value="ECO:0007669"/>
    <property type="project" value="InterPro"/>
</dbReference>
<evidence type="ECO:0000313" key="6">
    <source>
        <dbReference type="EMBL" id="QCD35679.1"/>
    </source>
</evidence>
<dbReference type="InterPro" id="IPR000641">
    <property type="entry name" value="CbxX/CfxQ"/>
</dbReference>
<dbReference type="PANTHER" id="PTHR43392">
    <property type="entry name" value="AAA-TYPE ATPASE FAMILY PROTEIN / ANKYRIN REPEAT FAMILY PROTEIN"/>
    <property type="match status" value="1"/>
</dbReference>
<dbReference type="FunFam" id="3.40.50.300:FF:000216">
    <property type="entry name" value="Type VII secretion ATPase EccA"/>
    <property type="match status" value="1"/>
</dbReference>
<evidence type="ECO:0000256" key="2">
    <source>
        <dbReference type="ARBA" id="ARBA00022741"/>
    </source>
</evidence>
<sequence length="637" mass="73164">MTKKSPISVDKIQFCDYYLDQVNDLSSMDKFHYDDRRDFIKHEFFGGIAVKVEINNIRYDKGARREVSFRLIDMTSRCQAAILRKRINLAKEDFKEDFVHFPAESSGLKGGHTYKLVVSDENVSQTLAEEFIHVYDYPLGRYYNVCNCGVRPAWEDNLYKSLNTIDDHDYYLRFNLTTKTPSIHPTIMPELELRLHYPDGKYVKTYFKEPRCFGLENFNNDIWSVEFPFTTFGDVNGVFYAELLCMNLPIAGFVFDTMSGTDIKGKCDPEYIIPLDEYSPEAAIKRIDNYLPHRNESESEFDDDDFDKVLDKFIASELENSTDEVEESIEYDTEDATTNEDTTTNEEESEPLVSLDHLTGIKSAKEKLALYERVVRFNKMRADNGLPYVNAPLHAMFLGSPGTGKTTVAKLMGEMLRRAGVLSQGHVVIKERATLLGQNYNSESEKTLQALEEAQGGILFIDEAYQLYQGDDPRDPGKFVIETLMTALADESNRDWMLILAGYPDNMMKMLKMNPGFKSRIPDSNIYVFDDYTEQELMEIAENYLTSNHYSLSDEARSALAKRVNIDYLHRDKNFGNARYIINMIQTDILPAMARRVTSAETFDCKTLTEILPCDIPSRDTTPARHSESRQRIGFTI</sequence>
<dbReference type="PANTHER" id="PTHR43392:SF2">
    <property type="entry name" value="AAA-TYPE ATPASE FAMILY PROTEIN _ ANKYRIN REPEAT FAMILY PROTEIN"/>
    <property type="match status" value="1"/>
</dbReference>
<dbReference type="Pfam" id="PF17866">
    <property type="entry name" value="AAA_lid_6"/>
    <property type="match status" value="1"/>
</dbReference>
<evidence type="ECO:0000259" key="5">
    <source>
        <dbReference type="SMART" id="SM00382"/>
    </source>
</evidence>
<dbReference type="SUPFAM" id="SSF52540">
    <property type="entry name" value="P-loop containing nucleoside triphosphate hydrolases"/>
    <property type="match status" value="1"/>
</dbReference>
<dbReference type="InterPro" id="IPR041627">
    <property type="entry name" value="AAA_lid_6"/>
</dbReference>
<name>A0A4P7VPZ1_9BACT</name>
<evidence type="ECO:0000256" key="3">
    <source>
        <dbReference type="ARBA" id="ARBA00022840"/>
    </source>
</evidence>
<feature type="region of interest" description="Disordered" evidence="4">
    <location>
        <begin position="320"/>
        <end position="351"/>
    </location>
</feature>
<dbReference type="Gene3D" id="3.40.50.300">
    <property type="entry name" value="P-loop containing nucleotide triphosphate hydrolases"/>
    <property type="match status" value="1"/>
</dbReference>
<dbReference type="KEGG" id="mgod:E7746_07145"/>
<dbReference type="EMBL" id="CP039393">
    <property type="protein sequence ID" value="QCD35679.1"/>
    <property type="molecule type" value="Genomic_DNA"/>
</dbReference>
<dbReference type="Pfam" id="PF00004">
    <property type="entry name" value="AAA"/>
    <property type="match status" value="1"/>
</dbReference>
<keyword evidence="2" id="KW-0547">Nucleotide-binding</keyword>
<keyword evidence="3" id="KW-0067">ATP-binding</keyword>
<protein>
    <submittedName>
        <fullName evidence="6">AAA family ATPase</fullName>
    </submittedName>
</protein>
<organism evidence="6 7">
    <name type="scientific">Muribaculum gordoncarteri</name>
    <dbReference type="NCBI Taxonomy" id="2530390"/>
    <lineage>
        <taxon>Bacteria</taxon>
        <taxon>Pseudomonadati</taxon>
        <taxon>Bacteroidota</taxon>
        <taxon>Bacteroidia</taxon>
        <taxon>Bacteroidales</taxon>
        <taxon>Muribaculaceae</taxon>
        <taxon>Muribaculum</taxon>
    </lineage>
</organism>
<dbReference type="OrthoDB" id="9806903at2"/>
<comment type="similarity">
    <text evidence="1">Belongs to the CbxX/CfxQ family.</text>
</comment>
<evidence type="ECO:0000256" key="4">
    <source>
        <dbReference type="SAM" id="MobiDB-lite"/>
    </source>
</evidence>
<dbReference type="InterPro" id="IPR050773">
    <property type="entry name" value="CbxX/CfxQ_RuBisCO_ESX"/>
</dbReference>
<proteinExistence type="inferred from homology"/>
<dbReference type="InterPro" id="IPR003959">
    <property type="entry name" value="ATPase_AAA_core"/>
</dbReference>
<gene>
    <name evidence="6" type="ORF">E7746_07145</name>
</gene>
<dbReference type="Gene3D" id="1.10.8.60">
    <property type="match status" value="1"/>
</dbReference>
<dbReference type="SMART" id="SM00382">
    <property type="entry name" value="AAA"/>
    <property type="match status" value="1"/>
</dbReference>
<evidence type="ECO:0000313" key="7">
    <source>
        <dbReference type="Proteomes" id="UP000297031"/>
    </source>
</evidence>
<reference evidence="6 7" key="1">
    <citation type="submission" date="2019-02" db="EMBL/GenBank/DDBJ databases">
        <title>Isolation and identification of novel species under the genus Muribaculum.</title>
        <authorList>
            <person name="Miyake S."/>
            <person name="Ding Y."/>
            <person name="Low A."/>
            <person name="Soh M."/>
            <person name="Seedorf H."/>
        </authorList>
    </citation>
    <scope>NUCLEOTIDE SEQUENCE [LARGE SCALE GENOMIC DNA]</scope>
    <source>
        <strain evidence="6 7">TLL-A4</strain>
    </source>
</reference>
<dbReference type="GO" id="GO:0005524">
    <property type="term" value="F:ATP binding"/>
    <property type="evidence" value="ECO:0007669"/>
    <property type="project" value="UniProtKB-KW"/>
</dbReference>
<keyword evidence="7" id="KW-1185">Reference proteome</keyword>
<feature type="compositionally biased region" description="Acidic residues" evidence="4">
    <location>
        <begin position="320"/>
        <end position="350"/>
    </location>
</feature>
<dbReference type="PRINTS" id="PR00819">
    <property type="entry name" value="CBXCFQXSUPER"/>
</dbReference>
<evidence type="ECO:0000256" key="1">
    <source>
        <dbReference type="ARBA" id="ARBA00010378"/>
    </source>
</evidence>
<dbReference type="InterPro" id="IPR003593">
    <property type="entry name" value="AAA+_ATPase"/>
</dbReference>
<dbReference type="CDD" id="cd00009">
    <property type="entry name" value="AAA"/>
    <property type="match status" value="1"/>
</dbReference>
<dbReference type="Proteomes" id="UP000297031">
    <property type="component" value="Chromosome"/>
</dbReference>
<feature type="domain" description="AAA+ ATPase" evidence="5">
    <location>
        <begin position="391"/>
        <end position="514"/>
    </location>
</feature>
<dbReference type="AlphaFoldDB" id="A0A4P7VPZ1"/>
<accession>A0A4P7VPZ1</accession>
<dbReference type="InterPro" id="IPR027417">
    <property type="entry name" value="P-loop_NTPase"/>
</dbReference>